<reference evidence="2 4" key="1">
    <citation type="submission" date="2020-05" db="EMBL/GenBank/DDBJ databases">
        <title>Characterization of novel class B3 metallo-beta-lactamase from novel Pseudomonas species.</title>
        <authorList>
            <person name="Yamada K."/>
            <person name="Aoki K."/>
            <person name="Ishii Y."/>
        </authorList>
    </citation>
    <scope>NUCLEOTIDE SEQUENCE [LARGE SCALE GENOMIC DNA]</scope>
    <source>
        <strain evidence="2 4">TUM18999</strain>
        <strain evidence="3 5">TUM20286</strain>
    </source>
</reference>
<evidence type="ECO:0000313" key="5">
    <source>
        <dbReference type="Proteomes" id="UP001054892"/>
    </source>
</evidence>
<accession>A0A6J4DYI1</accession>
<evidence type="ECO:0000259" key="1">
    <source>
        <dbReference type="Pfam" id="PF20661"/>
    </source>
</evidence>
<dbReference type="KEGG" id="ptw:TUM18999_00450"/>
<dbReference type="EMBL" id="BQKM01000004">
    <property type="protein sequence ID" value="GJN52648.1"/>
    <property type="molecule type" value="Genomic_DNA"/>
</dbReference>
<organism evidence="2 4">
    <name type="scientific">Pseudomonas tohonis</name>
    <dbReference type="NCBI Taxonomy" id="2725477"/>
    <lineage>
        <taxon>Bacteria</taxon>
        <taxon>Pseudomonadati</taxon>
        <taxon>Pseudomonadota</taxon>
        <taxon>Gammaproteobacteria</taxon>
        <taxon>Pseudomonadales</taxon>
        <taxon>Pseudomonadaceae</taxon>
        <taxon>Pseudomonas</taxon>
    </lineage>
</organism>
<evidence type="ECO:0000313" key="3">
    <source>
        <dbReference type="EMBL" id="GJN52648.1"/>
    </source>
</evidence>
<name>A0A6J4DYI1_9PSED</name>
<sequence>MTTLRFRSSANRSKAAAATVTREALEAHVAAYLRRGGQIQKIAKGVSGMPLNGSWHLSRRGK</sequence>
<dbReference type="Proteomes" id="UP001054892">
    <property type="component" value="Unassembled WGS sequence"/>
</dbReference>
<keyword evidence="5" id="KW-1185">Reference proteome</keyword>
<evidence type="ECO:0000313" key="2">
    <source>
        <dbReference type="EMBL" id="BCG21854.1"/>
    </source>
</evidence>
<dbReference type="InterPro" id="IPR049191">
    <property type="entry name" value="SutA_RBD"/>
</dbReference>
<evidence type="ECO:0000313" key="4">
    <source>
        <dbReference type="Proteomes" id="UP000509383"/>
    </source>
</evidence>
<feature type="domain" description="Transcriptional regulator SutA RNAP-binding" evidence="1">
    <location>
        <begin position="17"/>
        <end position="50"/>
    </location>
</feature>
<dbReference type="RefSeq" id="WP_173174710.1">
    <property type="nucleotide sequence ID" value="NZ_AP023189.1"/>
</dbReference>
<dbReference type="Proteomes" id="UP000509383">
    <property type="component" value="Chromosome"/>
</dbReference>
<proteinExistence type="predicted"/>
<dbReference type="AlphaFoldDB" id="A0A6J4DYI1"/>
<protein>
    <recommendedName>
        <fullName evidence="1">Transcriptional regulator SutA RNAP-binding domain-containing protein</fullName>
    </recommendedName>
</protein>
<gene>
    <name evidence="2" type="ORF">TUM18999_00450</name>
    <name evidence="3" type="ORF">TUM20286_24000</name>
</gene>
<dbReference type="Pfam" id="PF20661">
    <property type="entry name" value="SutA-RBD"/>
    <property type="match status" value="1"/>
</dbReference>
<dbReference type="EMBL" id="AP023189">
    <property type="protein sequence ID" value="BCG21854.1"/>
    <property type="molecule type" value="Genomic_DNA"/>
</dbReference>